<dbReference type="EMBL" id="CP022603">
    <property type="protein sequence ID" value="ASV84366.1"/>
    <property type="molecule type" value="Genomic_DNA"/>
</dbReference>
<accession>A0A248UCH4</accession>
<dbReference type="AlphaFoldDB" id="A0A248UCH4"/>
<gene>
    <name evidence="9" type="ORF">CES85_5160</name>
</gene>
<sequence>MLETEDTAFAATISDDEPEDNLLLWILVWSELVTFAILLIAFMVMSIINSDGVAQLRAHLSPGLAAINTIVLLISGWQAAIAVRQRHNAKKARRPLLGAAVFGLVFVALKFVEYSHEIQFVGDEAVGAFFELYFLLTGFHLMHVLFGSIILALVAWRPSASNVLLISTLWHAIDLVWLVMFPVLYLA</sequence>
<evidence type="ECO:0000256" key="2">
    <source>
        <dbReference type="ARBA" id="ARBA00010581"/>
    </source>
</evidence>
<dbReference type="KEGG" id="och:CES85_5160"/>
<feature type="transmembrane region" description="Helical" evidence="7">
    <location>
        <begin position="60"/>
        <end position="83"/>
    </location>
</feature>
<comment type="similarity">
    <text evidence="2 6">Belongs to the cytochrome c oxidase subunit 3 family.</text>
</comment>
<evidence type="ECO:0000313" key="9">
    <source>
        <dbReference type="EMBL" id="ASV84366.1"/>
    </source>
</evidence>
<reference evidence="9 10" key="1">
    <citation type="submission" date="2017-07" db="EMBL/GenBank/DDBJ databases">
        <title>Phylogenetic study on the rhizospheric bacterium Ochrobactrum sp. A44.</title>
        <authorList>
            <person name="Krzyzanowska D.M."/>
            <person name="Ossowicki A."/>
            <person name="Rajewska M."/>
            <person name="Maciag T."/>
            <person name="Kaczynski Z."/>
            <person name="Czerwicka M."/>
            <person name="Jafra S."/>
        </authorList>
    </citation>
    <scope>NUCLEOTIDE SEQUENCE [LARGE SCALE GENOMIC DNA]</scope>
    <source>
        <strain evidence="9 10">A44</strain>
    </source>
</reference>
<dbReference type="Gene3D" id="1.20.120.80">
    <property type="entry name" value="Cytochrome c oxidase, subunit III, four-helix bundle"/>
    <property type="match status" value="1"/>
</dbReference>
<dbReference type="OrthoDB" id="9810850at2"/>
<dbReference type="GO" id="GO:0019646">
    <property type="term" value="P:aerobic electron transport chain"/>
    <property type="evidence" value="ECO:0007669"/>
    <property type="project" value="InterPro"/>
</dbReference>
<dbReference type="InterPro" id="IPR035973">
    <property type="entry name" value="Cyt_c_oxidase_su3-like_sf"/>
</dbReference>
<protein>
    <submittedName>
        <fullName evidence="9">Cytochrome c oxidase subunit III family protein</fullName>
    </submittedName>
</protein>
<dbReference type="PANTHER" id="PTHR11403">
    <property type="entry name" value="CYTOCHROME C OXIDASE SUBUNIT III"/>
    <property type="match status" value="1"/>
</dbReference>
<dbReference type="InterPro" id="IPR013833">
    <property type="entry name" value="Cyt_c_oxidase_su3_a-hlx"/>
</dbReference>
<comment type="subcellular location">
    <subcellularLocation>
        <location evidence="6">Cell membrane</location>
        <topology evidence="6">Multi-pass membrane protein</topology>
    </subcellularLocation>
    <subcellularLocation>
        <location evidence="1">Membrane</location>
        <topology evidence="1">Multi-pass membrane protein</topology>
    </subcellularLocation>
</comment>
<keyword evidence="4 7" id="KW-1133">Transmembrane helix</keyword>
<dbReference type="SUPFAM" id="SSF81452">
    <property type="entry name" value="Cytochrome c oxidase subunit III-like"/>
    <property type="match status" value="1"/>
</dbReference>
<dbReference type="InterPro" id="IPR024791">
    <property type="entry name" value="Cyt_c/ubiquinol_Oxase_su3"/>
</dbReference>
<dbReference type="PROSITE" id="PS50253">
    <property type="entry name" value="COX3"/>
    <property type="match status" value="1"/>
</dbReference>
<feature type="transmembrane region" description="Helical" evidence="7">
    <location>
        <begin position="22"/>
        <end position="48"/>
    </location>
</feature>
<evidence type="ECO:0000256" key="4">
    <source>
        <dbReference type="ARBA" id="ARBA00022989"/>
    </source>
</evidence>
<dbReference type="InterPro" id="IPR000298">
    <property type="entry name" value="Cyt_c_oxidase-like_su3"/>
</dbReference>
<evidence type="ECO:0000256" key="1">
    <source>
        <dbReference type="ARBA" id="ARBA00004141"/>
    </source>
</evidence>
<dbReference type="PANTHER" id="PTHR11403:SF6">
    <property type="entry name" value="NITRIC OXIDE REDUCTASE SUBUNIT E"/>
    <property type="match status" value="1"/>
</dbReference>
<keyword evidence="5 7" id="KW-0472">Membrane</keyword>
<proteinExistence type="inferred from homology"/>
<dbReference type="Pfam" id="PF00510">
    <property type="entry name" value="COX3"/>
    <property type="match status" value="1"/>
</dbReference>
<dbReference type="Proteomes" id="UP000215256">
    <property type="component" value="Chromosome 2"/>
</dbReference>
<feature type="domain" description="Heme-copper oxidase subunit III family profile" evidence="8">
    <location>
        <begin position="24"/>
        <end position="187"/>
    </location>
</feature>
<feature type="transmembrane region" description="Helical" evidence="7">
    <location>
        <begin position="132"/>
        <end position="156"/>
    </location>
</feature>
<dbReference type="GO" id="GO:0005886">
    <property type="term" value="C:plasma membrane"/>
    <property type="evidence" value="ECO:0007669"/>
    <property type="project" value="UniProtKB-SubCell"/>
</dbReference>
<evidence type="ECO:0000256" key="6">
    <source>
        <dbReference type="RuleBase" id="RU003376"/>
    </source>
</evidence>
<evidence type="ECO:0000313" key="10">
    <source>
        <dbReference type="Proteomes" id="UP000215256"/>
    </source>
</evidence>
<feature type="transmembrane region" description="Helical" evidence="7">
    <location>
        <begin position="95"/>
        <end position="112"/>
    </location>
</feature>
<dbReference type="GO" id="GO:0004129">
    <property type="term" value="F:cytochrome-c oxidase activity"/>
    <property type="evidence" value="ECO:0007669"/>
    <property type="project" value="InterPro"/>
</dbReference>
<name>A0A248UCH4_9HYPH</name>
<evidence type="ECO:0000259" key="8">
    <source>
        <dbReference type="PROSITE" id="PS50253"/>
    </source>
</evidence>
<evidence type="ECO:0000256" key="3">
    <source>
        <dbReference type="ARBA" id="ARBA00022692"/>
    </source>
</evidence>
<organism evidence="9 10">
    <name type="scientific">Ochrobactrum quorumnocens</name>
    <dbReference type="NCBI Taxonomy" id="271865"/>
    <lineage>
        <taxon>Bacteria</taxon>
        <taxon>Pseudomonadati</taxon>
        <taxon>Pseudomonadota</taxon>
        <taxon>Alphaproteobacteria</taxon>
        <taxon>Hyphomicrobiales</taxon>
        <taxon>Brucellaceae</taxon>
        <taxon>Brucella/Ochrobactrum group</taxon>
        <taxon>Ochrobactrum</taxon>
    </lineage>
</organism>
<feature type="transmembrane region" description="Helical" evidence="7">
    <location>
        <begin position="163"/>
        <end position="185"/>
    </location>
</feature>
<evidence type="ECO:0000256" key="5">
    <source>
        <dbReference type="ARBA" id="ARBA00023136"/>
    </source>
</evidence>
<dbReference type="RefSeq" id="WP_095445112.1">
    <property type="nucleotide sequence ID" value="NZ_CP022603.1"/>
</dbReference>
<evidence type="ECO:0000256" key="7">
    <source>
        <dbReference type="SAM" id="Phobius"/>
    </source>
</evidence>
<keyword evidence="3 6" id="KW-0812">Transmembrane</keyword>